<feature type="region of interest" description="Disordered" evidence="1">
    <location>
        <begin position="35"/>
        <end position="61"/>
    </location>
</feature>
<evidence type="ECO:0008006" key="4">
    <source>
        <dbReference type="Google" id="ProtNLM"/>
    </source>
</evidence>
<dbReference type="Proteomes" id="UP000029737">
    <property type="component" value="Unassembled WGS sequence"/>
</dbReference>
<protein>
    <recommendedName>
        <fullName evidence="4">DUF397 domain-containing protein</fullName>
    </recommendedName>
</protein>
<evidence type="ECO:0000256" key="1">
    <source>
        <dbReference type="SAM" id="MobiDB-lite"/>
    </source>
</evidence>
<evidence type="ECO:0000313" key="3">
    <source>
        <dbReference type="Proteomes" id="UP000029737"/>
    </source>
</evidence>
<evidence type="ECO:0000313" key="2">
    <source>
        <dbReference type="EMBL" id="KGI80646.1"/>
    </source>
</evidence>
<dbReference type="EMBL" id="JPMV01000028">
    <property type="protein sequence ID" value="KGI80646.1"/>
    <property type="molecule type" value="Genomic_DNA"/>
</dbReference>
<keyword evidence="3" id="KW-1185">Reference proteome</keyword>
<name>A0ABR4X1X3_9ACTN</name>
<feature type="compositionally biased region" description="Basic and acidic residues" evidence="1">
    <location>
        <begin position="52"/>
        <end position="61"/>
    </location>
</feature>
<reference evidence="2 3" key="1">
    <citation type="journal article" date="2014" name="PLoS ONE">
        <title>Identification and Characterization of a New Erythromycin Biosynthetic Gene Cluster in Actinopolyspora erythraea YIM90600, a Novel Erythronolide-Producing Halophilic Actinomycete Isolated from Salt Field.</title>
        <authorList>
            <person name="Chen D."/>
            <person name="Feng J."/>
            <person name="Huang L."/>
            <person name="Zhang Q."/>
            <person name="Wu J."/>
            <person name="Zhu X."/>
            <person name="Duan Y."/>
            <person name="Xu Z."/>
        </authorList>
    </citation>
    <scope>NUCLEOTIDE SEQUENCE [LARGE SCALE GENOMIC DNA]</scope>
    <source>
        <strain evidence="2 3">YIM90600</strain>
    </source>
</reference>
<accession>A0ABR4X1X3</accession>
<gene>
    <name evidence="2" type="ORF">IL38_16070</name>
</gene>
<comment type="caution">
    <text evidence="2">The sequence shown here is derived from an EMBL/GenBank/DDBJ whole genome shotgun (WGS) entry which is preliminary data.</text>
</comment>
<proteinExistence type="predicted"/>
<organism evidence="2 3">
    <name type="scientific">Actinopolyspora erythraea</name>
    <dbReference type="NCBI Taxonomy" id="414996"/>
    <lineage>
        <taxon>Bacteria</taxon>
        <taxon>Bacillati</taxon>
        <taxon>Actinomycetota</taxon>
        <taxon>Actinomycetes</taxon>
        <taxon>Actinopolysporales</taxon>
        <taxon>Actinopolysporaceae</taxon>
        <taxon>Actinopolyspora</taxon>
    </lineage>
</organism>
<sequence>MFRDRMRTRRRIHRCSFQAETALVWPVIVFSADADSTRSGRRQQAPKNAMFRSEERAKKLV</sequence>